<comment type="caution">
    <text evidence="1">The sequence shown here is derived from an EMBL/GenBank/DDBJ whole genome shotgun (WGS) entry which is preliminary data.</text>
</comment>
<name>A0A8T4KQL8_9ARCH</name>
<evidence type="ECO:0000313" key="2">
    <source>
        <dbReference type="Proteomes" id="UP000677687"/>
    </source>
</evidence>
<sequence length="126" mass="15006">MQGRNIKRKCLVCGRQINLFLYKNGKYSAGHYFGKLKPPIKGTGEYKKIAMTKIGTKKYPVVKWTGKEKELEYWECDKCFDEAMHEQWLEERIRKLFGKRCPDYYSGCLVCEAWSIYDTIRELRDE</sequence>
<dbReference type="EMBL" id="JAGVWD010000021">
    <property type="protein sequence ID" value="MBS3057313.1"/>
    <property type="molecule type" value="Genomic_DNA"/>
</dbReference>
<reference evidence="1" key="2">
    <citation type="submission" date="2021-05" db="EMBL/GenBank/DDBJ databases">
        <title>Protein family content uncovers lineage relationships and bacterial pathway maintenance mechanisms in DPANN archaea.</title>
        <authorList>
            <person name="Castelle C.J."/>
            <person name="Meheust R."/>
            <person name="Jaffe A.L."/>
            <person name="Seitz K."/>
            <person name="Gong X."/>
            <person name="Baker B.J."/>
            <person name="Banfield J.F."/>
        </authorList>
    </citation>
    <scope>NUCLEOTIDE SEQUENCE</scope>
    <source>
        <strain evidence="1">RIFCSPHIGHO2_01_FULL_AR10_44_11</strain>
    </source>
</reference>
<dbReference type="AlphaFoldDB" id="A0A8T4KQL8"/>
<dbReference type="Proteomes" id="UP000677687">
    <property type="component" value="Unassembled WGS sequence"/>
</dbReference>
<protein>
    <submittedName>
        <fullName evidence="1">Uncharacterized protein</fullName>
    </submittedName>
</protein>
<gene>
    <name evidence="1" type="ORF">J4415_01655</name>
</gene>
<accession>A0A8T4KQL8</accession>
<evidence type="ECO:0000313" key="1">
    <source>
        <dbReference type="EMBL" id="MBS3057313.1"/>
    </source>
</evidence>
<organism evidence="1 2">
    <name type="scientific">Candidatus Iainarchaeum sp</name>
    <dbReference type="NCBI Taxonomy" id="3101447"/>
    <lineage>
        <taxon>Archaea</taxon>
        <taxon>Candidatus Iainarchaeota</taxon>
        <taxon>Candidatus Iainarchaeia</taxon>
        <taxon>Candidatus Iainarchaeales</taxon>
        <taxon>Candidatus Iainarchaeaceae</taxon>
        <taxon>Candidatus Iainarchaeum</taxon>
    </lineage>
</organism>
<reference evidence="1" key="1">
    <citation type="submission" date="2021-03" db="EMBL/GenBank/DDBJ databases">
        <authorList>
            <person name="Jaffe A."/>
        </authorList>
    </citation>
    <scope>NUCLEOTIDE SEQUENCE</scope>
    <source>
        <strain evidence="1">RIFCSPHIGHO2_01_FULL_AR10_44_11</strain>
    </source>
</reference>
<proteinExistence type="predicted"/>